<feature type="compositionally biased region" description="Low complexity" evidence="1">
    <location>
        <begin position="343"/>
        <end position="363"/>
    </location>
</feature>
<feature type="compositionally biased region" description="Basic and acidic residues" evidence="1">
    <location>
        <begin position="292"/>
        <end position="302"/>
    </location>
</feature>
<feature type="compositionally biased region" description="Basic and acidic residues" evidence="1">
    <location>
        <begin position="221"/>
        <end position="280"/>
    </location>
</feature>
<protein>
    <submittedName>
        <fullName evidence="3">Uncharacterized protein</fullName>
    </submittedName>
</protein>
<feature type="compositionally biased region" description="Low complexity" evidence="1">
    <location>
        <begin position="281"/>
        <end position="291"/>
    </location>
</feature>
<evidence type="ECO:0000256" key="2">
    <source>
        <dbReference type="SAM" id="Phobius"/>
    </source>
</evidence>
<feature type="region of interest" description="Disordered" evidence="1">
    <location>
        <begin position="483"/>
        <end position="553"/>
    </location>
</feature>
<keyword evidence="2" id="KW-0472">Membrane</keyword>
<keyword evidence="2" id="KW-0812">Transmembrane</keyword>
<dbReference type="GO" id="GO:0006801">
    <property type="term" value="P:superoxide metabolic process"/>
    <property type="evidence" value="ECO:0007669"/>
    <property type="project" value="InterPro"/>
</dbReference>
<comment type="caution">
    <text evidence="3">The sequence shown here is derived from an EMBL/GenBank/DDBJ whole genome shotgun (WGS) entry which is preliminary data.</text>
</comment>
<feature type="compositionally biased region" description="Low complexity" evidence="1">
    <location>
        <begin position="197"/>
        <end position="220"/>
    </location>
</feature>
<dbReference type="SUPFAM" id="SSF49329">
    <property type="entry name" value="Cu,Zn superoxide dismutase-like"/>
    <property type="match status" value="1"/>
</dbReference>
<feature type="compositionally biased region" description="Basic and acidic residues" evidence="1">
    <location>
        <begin position="332"/>
        <end position="342"/>
    </location>
</feature>
<evidence type="ECO:0000313" key="3">
    <source>
        <dbReference type="EMBL" id="OQV25010.1"/>
    </source>
</evidence>
<dbReference type="AlphaFoldDB" id="A0A1W0XC48"/>
<feature type="compositionally biased region" description="Polar residues" evidence="1">
    <location>
        <begin position="503"/>
        <end position="514"/>
    </location>
</feature>
<dbReference type="EMBL" id="MTYJ01000004">
    <property type="protein sequence ID" value="OQV25010.1"/>
    <property type="molecule type" value="Genomic_DNA"/>
</dbReference>
<accession>A0A1W0XC48</accession>
<keyword evidence="2" id="KW-1133">Transmembrane helix</keyword>
<gene>
    <name evidence="3" type="ORF">BV898_01218</name>
</gene>
<feature type="compositionally biased region" description="Low complexity" evidence="1">
    <location>
        <begin position="303"/>
        <end position="328"/>
    </location>
</feature>
<feature type="compositionally biased region" description="Basic and acidic residues" evidence="1">
    <location>
        <begin position="515"/>
        <end position="537"/>
    </location>
</feature>
<feature type="transmembrane region" description="Helical" evidence="2">
    <location>
        <begin position="12"/>
        <end position="31"/>
    </location>
</feature>
<evidence type="ECO:0000313" key="4">
    <source>
        <dbReference type="Proteomes" id="UP000192578"/>
    </source>
</evidence>
<dbReference type="Gene3D" id="2.60.40.200">
    <property type="entry name" value="Superoxide dismutase, copper/zinc binding domain"/>
    <property type="match status" value="1"/>
</dbReference>
<feature type="region of interest" description="Disordered" evidence="1">
    <location>
        <begin position="196"/>
        <end position="395"/>
    </location>
</feature>
<name>A0A1W0XC48_HYPEX</name>
<dbReference type="InterPro" id="IPR036423">
    <property type="entry name" value="SOD-like_Cu/Zn_dom_sf"/>
</dbReference>
<reference evidence="4" key="1">
    <citation type="submission" date="2017-01" db="EMBL/GenBank/DDBJ databases">
        <title>Comparative genomics of anhydrobiosis in the tardigrade Hypsibius dujardini.</title>
        <authorList>
            <person name="Yoshida Y."/>
            <person name="Koutsovoulos G."/>
            <person name="Laetsch D."/>
            <person name="Stevens L."/>
            <person name="Kumar S."/>
            <person name="Horikawa D."/>
            <person name="Ishino K."/>
            <person name="Komine S."/>
            <person name="Tomita M."/>
            <person name="Blaxter M."/>
            <person name="Arakawa K."/>
        </authorList>
    </citation>
    <scope>NUCLEOTIDE SEQUENCE [LARGE SCALE GENOMIC DNA]</scope>
    <source>
        <strain evidence="4">Z151</strain>
    </source>
</reference>
<sequence length="573" mass="62644">MTSTTVKCQHAVVFTTLGLVLLIVALCAFLAPMGGPEDYIRPVTRVVIPSAHTTRVPWMNRTTTSTRTKTTKITTKAVKTTSGWSSKTTTANIQNDKDNVNYNAVATLGAGAQALPIAAMRGKRGDDAKQQYQGTIKMGHATGDNGTQGMQMHGQVAGLTPGQQYGVTMHQYGDMRRGCGNLGPGMALGVASRRRNMNSTSNDNDNKNSGSDSADSSRGNNRNDKNNGNDNDNRNNRNDRNNMNDNDSKNNRNDRNNMNDNDSKNSRNDRNNVNDNDSKSNRNNMKDSSSMDSKDGKSKSSDRSSSNSNSNGNSNNMHDNQRGNWNNDNNDDNDRSTKKNSDNRNSNSNDNSRNGNNNNGNWDNSREGGNNGNMDRQNNDMGRSNMGSNGRQKREADVAVNDLETYVKMNPVMADDDDNWIAENDYEDYNGTLVGVFTANETGCGEFVYFVVTGVVDECGGGGWVYGRSVAIRPIYGAYEDSDETTASAPASEGSVRQKRQGGKNNDQQKSSGEQQRKTGENGEQQKKTGDSEDTKMRGMKRGMTSRSEMREFGLPGMQVGMPVSCGVFARMR</sequence>
<feature type="compositionally biased region" description="Polar residues" evidence="1">
    <location>
        <begin position="372"/>
        <end position="390"/>
    </location>
</feature>
<proteinExistence type="predicted"/>
<organism evidence="3 4">
    <name type="scientific">Hypsibius exemplaris</name>
    <name type="common">Freshwater tardigrade</name>
    <dbReference type="NCBI Taxonomy" id="2072580"/>
    <lineage>
        <taxon>Eukaryota</taxon>
        <taxon>Metazoa</taxon>
        <taxon>Ecdysozoa</taxon>
        <taxon>Tardigrada</taxon>
        <taxon>Eutardigrada</taxon>
        <taxon>Parachela</taxon>
        <taxon>Hypsibioidea</taxon>
        <taxon>Hypsibiidae</taxon>
        <taxon>Hypsibius</taxon>
    </lineage>
</organism>
<evidence type="ECO:0000256" key="1">
    <source>
        <dbReference type="SAM" id="MobiDB-lite"/>
    </source>
</evidence>
<dbReference type="Proteomes" id="UP000192578">
    <property type="component" value="Unassembled WGS sequence"/>
</dbReference>
<keyword evidence="4" id="KW-1185">Reference proteome</keyword>
<dbReference type="GO" id="GO:0046872">
    <property type="term" value="F:metal ion binding"/>
    <property type="evidence" value="ECO:0007669"/>
    <property type="project" value="InterPro"/>
</dbReference>